<dbReference type="KEGG" id="lch:Lcho_4364"/>
<dbReference type="EMBL" id="CP001013">
    <property type="protein sequence ID" value="ACB36615.1"/>
    <property type="molecule type" value="Genomic_DNA"/>
</dbReference>
<keyword evidence="1" id="KW-0732">Signal</keyword>
<feature type="signal peptide" evidence="1">
    <location>
        <begin position="1"/>
        <end position="21"/>
    </location>
</feature>
<name>B1Y0D6_LEPCP</name>
<keyword evidence="3" id="KW-1185">Reference proteome</keyword>
<accession>B1Y0D6</accession>
<feature type="chain" id="PRO_5002772930" evidence="1">
    <location>
        <begin position="22"/>
        <end position="112"/>
    </location>
</feature>
<dbReference type="AlphaFoldDB" id="B1Y0D6"/>
<dbReference type="Proteomes" id="UP000001693">
    <property type="component" value="Chromosome"/>
</dbReference>
<evidence type="ECO:0000256" key="1">
    <source>
        <dbReference type="SAM" id="SignalP"/>
    </source>
</evidence>
<reference evidence="2 3" key="1">
    <citation type="submission" date="2008-03" db="EMBL/GenBank/DDBJ databases">
        <title>Complete sequence of Leptothrix cholodnii SP-6.</title>
        <authorList>
            <consortium name="US DOE Joint Genome Institute"/>
            <person name="Copeland A."/>
            <person name="Lucas S."/>
            <person name="Lapidus A."/>
            <person name="Glavina del Rio T."/>
            <person name="Dalin E."/>
            <person name="Tice H."/>
            <person name="Bruce D."/>
            <person name="Goodwin L."/>
            <person name="Pitluck S."/>
            <person name="Chertkov O."/>
            <person name="Brettin T."/>
            <person name="Detter J.C."/>
            <person name="Han C."/>
            <person name="Kuske C.R."/>
            <person name="Schmutz J."/>
            <person name="Larimer F."/>
            <person name="Land M."/>
            <person name="Hauser L."/>
            <person name="Kyrpides N."/>
            <person name="Lykidis A."/>
            <person name="Emerson D."/>
            <person name="Richardson P."/>
        </authorList>
    </citation>
    <scope>NUCLEOTIDE SEQUENCE [LARGE SCALE GENOMIC DNA]</scope>
    <source>
        <strain evidence="3">ATCC 51168 / LMG 8142 / SP-6</strain>
    </source>
</reference>
<proteinExistence type="predicted"/>
<gene>
    <name evidence="2" type="ordered locus">Lcho_4364</name>
</gene>
<dbReference type="OrthoDB" id="9157337at2"/>
<organism evidence="2 3">
    <name type="scientific">Leptothrix cholodnii (strain ATCC 51168 / LMG 8142 / SP-6)</name>
    <name type="common">Leptothrix discophora (strain SP-6)</name>
    <dbReference type="NCBI Taxonomy" id="395495"/>
    <lineage>
        <taxon>Bacteria</taxon>
        <taxon>Pseudomonadati</taxon>
        <taxon>Pseudomonadota</taxon>
        <taxon>Betaproteobacteria</taxon>
        <taxon>Burkholderiales</taxon>
        <taxon>Sphaerotilaceae</taxon>
        <taxon>Leptothrix</taxon>
    </lineage>
</organism>
<dbReference type="HOGENOM" id="CLU_2246870_0_0_4"/>
<dbReference type="RefSeq" id="WP_012349356.1">
    <property type="nucleotide sequence ID" value="NC_010524.1"/>
</dbReference>
<dbReference type="STRING" id="395495.Lcho_4364"/>
<dbReference type="eggNOG" id="ENOG5033NT3">
    <property type="taxonomic scope" value="Bacteria"/>
</dbReference>
<protein>
    <submittedName>
        <fullName evidence="2">Uncharacterized protein</fullName>
    </submittedName>
</protein>
<evidence type="ECO:0000313" key="2">
    <source>
        <dbReference type="EMBL" id="ACB36615.1"/>
    </source>
</evidence>
<evidence type="ECO:0000313" key="3">
    <source>
        <dbReference type="Proteomes" id="UP000001693"/>
    </source>
</evidence>
<sequence precursor="true">MKTLAAPLFALFAFAAGASQAASPFTHPAIASTATPTSAYAQHRDASPVLIGHPASPRWVAVHANHEHPTVLQARLAGQGGIDANTFLVQPPASVQWTLGPARDQATALVKP</sequence>